<dbReference type="GO" id="GO:0009535">
    <property type="term" value="C:chloroplast thylakoid membrane"/>
    <property type="evidence" value="ECO:0007669"/>
    <property type="project" value="UniProtKB-SubCell"/>
</dbReference>
<dbReference type="SUPFAM" id="SSF49503">
    <property type="entry name" value="Cupredoxins"/>
    <property type="match status" value="1"/>
</dbReference>
<proteinExistence type="inferred from homology"/>
<dbReference type="STRING" id="554055.A0A2P6V3P0"/>
<organism evidence="12 13">
    <name type="scientific">Micractinium conductrix</name>
    <dbReference type="NCBI Taxonomy" id="554055"/>
    <lineage>
        <taxon>Eukaryota</taxon>
        <taxon>Viridiplantae</taxon>
        <taxon>Chlorophyta</taxon>
        <taxon>core chlorophytes</taxon>
        <taxon>Trebouxiophyceae</taxon>
        <taxon>Chlorellales</taxon>
        <taxon>Chlorellaceae</taxon>
        <taxon>Chlorella clade</taxon>
        <taxon>Micractinium</taxon>
    </lineage>
</organism>
<keyword evidence="6 9" id="KW-0186">Copper</keyword>
<dbReference type="Proteomes" id="UP000239649">
    <property type="component" value="Unassembled WGS sequence"/>
</dbReference>
<comment type="caution">
    <text evidence="12">The sequence shown here is derived from an EMBL/GenBank/DDBJ whole genome shotgun (WGS) entry which is preliminary data.</text>
</comment>
<evidence type="ECO:0000256" key="2">
    <source>
        <dbReference type="ARBA" id="ARBA00005338"/>
    </source>
</evidence>
<evidence type="ECO:0000256" key="3">
    <source>
        <dbReference type="ARBA" id="ARBA00022448"/>
    </source>
</evidence>
<dbReference type="PANTHER" id="PTHR34192">
    <property type="entry name" value="PLASTOCYANIN MAJOR ISOFORM, CHLOROPLASTIC-RELATED"/>
    <property type="match status" value="1"/>
</dbReference>
<feature type="domain" description="Blue (type 1) copper" evidence="11">
    <location>
        <begin position="52"/>
        <end position="147"/>
    </location>
</feature>
<dbReference type="PRINTS" id="PR00157">
    <property type="entry name" value="PLASTOCYANIN"/>
</dbReference>
<dbReference type="InterPro" id="IPR000923">
    <property type="entry name" value="BlueCu_1"/>
</dbReference>
<dbReference type="Gene3D" id="2.60.40.420">
    <property type="entry name" value="Cupredoxins - blue copper proteins"/>
    <property type="match status" value="1"/>
</dbReference>
<keyword evidence="4 9" id="KW-0479">Metal-binding</keyword>
<dbReference type="Pfam" id="PF00127">
    <property type="entry name" value="Copper-bind"/>
    <property type="match status" value="1"/>
</dbReference>
<protein>
    <recommendedName>
        <fullName evidence="10">Plastocyanin</fullName>
    </recommendedName>
</protein>
<reference evidence="12 13" key="1">
    <citation type="journal article" date="2018" name="Plant J.">
        <title>Genome sequences of Chlorella sorokiniana UTEX 1602 and Micractinium conductrix SAG 241.80: implications to maltose excretion by a green alga.</title>
        <authorList>
            <person name="Arriola M.B."/>
            <person name="Velmurugan N."/>
            <person name="Zhang Y."/>
            <person name="Plunkett M.H."/>
            <person name="Hondzo H."/>
            <person name="Barney B.M."/>
        </authorList>
    </citation>
    <scope>NUCLEOTIDE SEQUENCE [LARGE SCALE GENOMIC DNA]</scope>
    <source>
        <strain evidence="12 13">SAG 241.80</strain>
    </source>
</reference>
<evidence type="ECO:0000313" key="12">
    <source>
        <dbReference type="EMBL" id="PSC68694.1"/>
    </source>
</evidence>
<dbReference type="CDD" id="cd04219">
    <property type="entry name" value="Plastocyanin"/>
    <property type="match status" value="1"/>
</dbReference>
<dbReference type="AlphaFoldDB" id="A0A2P6V3P0"/>
<evidence type="ECO:0000256" key="1">
    <source>
        <dbReference type="ARBA" id="ARBA00004622"/>
    </source>
</evidence>
<dbReference type="EMBL" id="LHPF02000034">
    <property type="protein sequence ID" value="PSC68694.1"/>
    <property type="molecule type" value="Genomic_DNA"/>
</dbReference>
<accession>A0A2P6V3P0</accession>
<feature type="binding site" evidence="9">
    <location>
        <position position="140"/>
    </location>
    <ligand>
        <name>Cu cation</name>
        <dbReference type="ChEBI" id="CHEBI:23378"/>
    </ligand>
</feature>
<dbReference type="NCBIfam" id="TIGR02656">
    <property type="entry name" value="cyanin_plasto"/>
    <property type="match status" value="1"/>
</dbReference>
<dbReference type="PROSITE" id="PS00196">
    <property type="entry name" value="COPPER_BLUE"/>
    <property type="match status" value="1"/>
</dbReference>
<evidence type="ECO:0000256" key="4">
    <source>
        <dbReference type="ARBA" id="ARBA00022723"/>
    </source>
</evidence>
<evidence type="ECO:0000256" key="6">
    <source>
        <dbReference type="ARBA" id="ARBA00023008"/>
    </source>
</evidence>
<evidence type="ECO:0000256" key="7">
    <source>
        <dbReference type="ARBA" id="ARBA00023078"/>
    </source>
</evidence>
<sequence length="147" mass="15113">MQTVAARTAIVAQAGQGKAAPRAVPQAVVRPLKAVGAGLASLALALSANAATVKLGADNGALVFEPASVTIAKGEKVTFVNNAGFPHNIVFDEDEVPAGVNAEKISREDYLNAPGETFEITLDTAGSYSYYCEPHQGAGMQGKITVQ</sequence>
<dbReference type="GO" id="GO:0009543">
    <property type="term" value="C:chloroplast thylakoid lumen"/>
    <property type="evidence" value="ECO:0007669"/>
    <property type="project" value="TreeGrafter"/>
</dbReference>
<comment type="similarity">
    <text evidence="2 10">Belongs to the plastocyanin family.</text>
</comment>
<comment type="function">
    <text evidence="10">Participates in electron transfer between P700 and the cytochrome b6-f complex in photosystem I.</text>
</comment>
<evidence type="ECO:0000256" key="10">
    <source>
        <dbReference type="RuleBase" id="RU363020"/>
    </source>
</evidence>
<evidence type="ECO:0000256" key="9">
    <source>
        <dbReference type="PIRSR" id="PIRSR602387-1"/>
    </source>
</evidence>
<dbReference type="InterPro" id="IPR002387">
    <property type="entry name" value="Plastocyanin"/>
</dbReference>
<feature type="binding site" evidence="9">
    <location>
        <position position="132"/>
    </location>
    <ligand>
        <name>Cu cation</name>
        <dbReference type="ChEBI" id="CHEBI:23378"/>
    </ligand>
</feature>
<dbReference type="GO" id="GO:0005507">
    <property type="term" value="F:copper ion binding"/>
    <property type="evidence" value="ECO:0007669"/>
    <property type="project" value="UniProtKB-UniRule"/>
</dbReference>
<dbReference type="GO" id="GO:0009055">
    <property type="term" value="F:electron transfer activity"/>
    <property type="evidence" value="ECO:0007669"/>
    <property type="project" value="UniProtKB-UniRule"/>
</dbReference>
<dbReference type="InterPro" id="IPR028871">
    <property type="entry name" value="BlueCu_1_BS"/>
</dbReference>
<dbReference type="PANTHER" id="PTHR34192:SF10">
    <property type="entry name" value="PLASTOCYANIN MAJOR ISOFORM, CHLOROPLASTIC-RELATED"/>
    <property type="match status" value="1"/>
</dbReference>
<gene>
    <name evidence="12" type="ORF">C2E20_7709</name>
</gene>
<dbReference type="OrthoDB" id="197281at2759"/>
<evidence type="ECO:0000256" key="5">
    <source>
        <dbReference type="ARBA" id="ARBA00022982"/>
    </source>
</evidence>
<dbReference type="InterPro" id="IPR008972">
    <property type="entry name" value="Cupredoxin"/>
</dbReference>
<feature type="binding site" evidence="9">
    <location>
        <position position="135"/>
    </location>
    <ligand>
        <name>Cu cation</name>
        <dbReference type="ChEBI" id="CHEBI:23378"/>
    </ligand>
</feature>
<comment type="subcellular location">
    <subcellularLocation>
        <location evidence="1 10">Plastid</location>
        <location evidence="1 10">Chloroplast thylakoid membrane</location>
        <topology evidence="1 10">Peripheral membrane protein</topology>
        <orientation evidence="1 10">Lumenal side</orientation>
    </subcellularLocation>
</comment>
<keyword evidence="3 10" id="KW-0813">Transport</keyword>
<feature type="binding site" evidence="9">
    <location>
        <position position="87"/>
    </location>
    <ligand>
        <name>Cu cation</name>
        <dbReference type="ChEBI" id="CHEBI:23378"/>
    </ligand>
</feature>
<evidence type="ECO:0000259" key="11">
    <source>
        <dbReference type="Pfam" id="PF00127"/>
    </source>
</evidence>
<evidence type="ECO:0000256" key="8">
    <source>
        <dbReference type="ARBA" id="ARBA00023136"/>
    </source>
</evidence>
<dbReference type="PRINTS" id="PR00156">
    <property type="entry name" value="COPPERBLUE"/>
</dbReference>
<keyword evidence="7 10" id="KW-0793">Thylakoid</keyword>
<keyword evidence="13" id="KW-1185">Reference proteome</keyword>
<keyword evidence="8 10" id="KW-0472">Membrane</keyword>
<dbReference type="InterPro" id="IPR001235">
    <property type="entry name" value="Copper_blue_Plastocyanin"/>
</dbReference>
<comment type="cofactor">
    <cofactor evidence="9">
        <name>Cu(2+)</name>
        <dbReference type="ChEBI" id="CHEBI:29036"/>
    </cofactor>
    <text evidence="9">The crystal structure with reduced Cu(1+) has also been determined.</text>
</comment>
<name>A0A2P6V3P0_9CHLO</name>
<evidence type="ECO:0000313" key="13">
    <source>
        <dbReference type="Proteomes" id="UP000239649"/>
    </source>
</evidence>
<keyword evidence="5 10" id="KW-0249">Electron transport</keyword>